<dbReference type="EMBL" id="CAJHJF010001262">
    <property type="protein sequence ID" value="CAD6914132.1"/>
    <property type="molecule type" value="Genomic_DNA"/>
</dbReference>
<protein>
    <submittedName>
        <fullName evidence="3">Uncharacterized protein</fullName>
    </submittedName>
</protein>
<feature type="transmembrane region" description="Helical" evidence="2">
    <location>
        <begin position="403"/>
        <end position="424"/>
    </location>
</feature>
<feature type="transmembrane region" description="Helical" evidence="2">
    <location>
        <begin position="165"/>
        <end position="184"/>
    </location>
</feature>
<feature type="transmembrane region" description="Helical" evidence="2">
    <location>
        <begin position="310"/>
        <end position="332"/>
    </location>
</feature>
<name>A0A9N8LFD5_9BASI</name>
<feature type="compositionally biased region" description="Polar residues" evidence="1">
    <location>
        <begin position="625"/>
        <end position="637"/>
    </location>
</feature>
<evidence type="ECO:0000256" key="2">
    <source>
        <dbReference type="SAM" id="Phobius"/>
    </source>
</evidence>
<proteinExistence type="predicted"/>
<accession>A0A9N8LFD5</accession>
<feature type="transmembrane region" description="Helical" evidence="2">
    <location>
        <begin position="105"/>
        <end position="122"/>
    </location>
</feature>
<feature type="region of interest" description="Disordered" evidence="1">
    <location>
        <begin position="622"/>
        <end position="653"/>
    </location>
</feature>
<keyword evidence="2" id="KW-0812">Transmembrane</keyword>
<sequence>MALVQQERWVNWTELFRRLPASKIVGRDFEQPDLDAAFLAWPGVAPVNSSAPSTIISASITQVPSTAAPLLLGDALLPVERLTLELPAIAKFGVQIHNFKNLACTVPIFLVFVIGAIITFMLRKDREFSRTNDLLSLSIAALALAAILDMAQYRATIGTQHVPMGTLSAILTAGGIASLTLWIWRVAEGDGASGANVETSPTSPTCSTFGYTSFRRHPSSCPSVLTANRSIACDTDNDKEKRPTSTEFVLEDRTITLPYSGPQIRYIAARNSVRSSTFRRAYHTSAHFGRERRRLEDYCGPPFRSPWVHVYICMLVYAGGITEAIGRILIMFRSTAEAAYILMRLASALNVALLVILNLGAIARLSAGRALTSIGADHHLRDDGFIDMASGVRELERRAQQALVVLVIGSSIGIVSSVLNQAFLGFTGAPAGRCLFMMQMDGDVQPGILQEVVVSASKSTRAPVVVPGRALLRSEKWLEPRLSTIISVDDHSNSVCSPPQSPAMPPPGLNSSPARNWTLPGRDKFSTAWQRGAGYRKSALAGRLRTLSTPAGTTLTEVLPGGTSEARSYISDDSKSSSDIPATGHGDDHLPGHQACTTSFGPDVHVSAEGGRDTFLIVKGHPQRQRLSGSAPVSATQPEEAASKSMEQTMDTI</sequence>
<keyword evidence="4" id="KW-1185">Reference proteome</keyword>
<keyword evidence="2" id="KW-0472">Membrane</keyword>
<organism evidence="3 4">
    <name type="scientific">Tilletia laevis</name>
    <dbReference type="NCBI Taxonomy" id="157183"/>
    <lineage>
        <taxon>Eukaryota</taxon>
        <taxon>Fungi</taxon>
        <taxon>Dikarya</taxon>
        <taxon>Basidiomycota</taxon>
        <taxon>Ustilaginomycotina</taxon>
        <taxon>Exobasidiomycetes</taxon>
        <taxon>Tilletiales</taxon>
        <taxon>Tilletiaceae</taxon>
        <taxon>Tilletia</taxon>
    </lineage>
</organism>
<gene>
    <name evidence="3" type="ORF">JKILLFL_G10074</name>
</gene>
<feature type="transmembrane region" description="Helical" evidence="2">
    <location>
        <begin position="338"/>
        <end position="359"/>
    </location>
</feature>
<evidence type="ECO:0000256" key="1">
    <source>
        <dbReference type="SAM" id="MobiDB-lite"/>
    </source>
</evidence>
<dbReference type="AlphaFoldDB" id="A0A9N8LFD5"/>
<dbReference type="Proteomes" id="UP000836404">
    <property type="component" value="Unassembled WGS sequence"/>
</dbReference>
<keyword evidence="2" id="KW-1133">Transmembrane helix</keyword>
<comment type="caution">
    <text evidence="3">The sequence shown here is derived from an EMBL/GenBank/DDBJ whole genome shotgun (WGS) entry which is preliminary data.</text>
</comment>
<evidence type="ECO:0000313" key="4">
    <source>
        <dbReference type="Proteomes" id="UP000836404"/>
    </source>
</evidence>
<feature type="transmembrane region" description="Helical" evidence="2">
    <location>
        <begin position="134"/>
        <end position="153"/>
    </location>
</feature>
<reference evidence="3 4" key="1">
    <citation type="submission" date="2020-10" db="EMBL/GenBank/DDBJ databases">
        <authorList>
            <person name="Sedaghatjoo S."/>
        </authorList>
    </citation>
    <scope>NUCLEOTIDE SEQUENCE [LARGE SCALE GENOMIC DNA]</scope>
    <source>
        <strain evidence="3 4">LLFL</strain>
    </source>
</reference>
<feature type="region of interest" description="Disordered" evidence="1">
    <location>
        <begin position="558"/>
        <end position="595"/>
    </location>
</feature>
<evidence type="ECO:0000313" key="3">
    <source>
        <dbReference type="EMBL" id="CAD6914132.1"/>
    </source>
</evidence>